<dbReference type="InterPro" id="IPR012340">
    <property type="entry name" value="NA-bd_OB-fold"/>
</dbReference>
<dbReference type="Proteomes" id="UP001180020">
    <property type="component" value="Unassembled WGS sequence"/>
</dbReference>
<dbReference type="Gene3D" id="2.40.50.140">
    <property type="entry name" value="Nucleic acid-binding proteins"/>
    <property type="match status" value="1"/>
</dbReference>
<keyword evidence="2" id="KW-1185">Reference proteome</keyword>
<gene>
    <name evidence="1" type="ORF">QJS10_CPA06g01136</name>
</gene>
<sequence length="74" mass="8577">MIQGTLFDDDIKLSDGLHNMRSVYYISNTRITKIDPRYQCIENDYQLIFHQGTIVEELSERSFMLHLGTALLGP</sequence>
<comment type="caution">
    <text evidence="1">The sequence shown here is derived from an EMBL/GenBank/DDBJ whole genome shotgun (WGS) entry which is preliminary data.</text>
</comment>
<protein>
    <submittedName>
        <fullName evidence="1">Uncharacterized protein</fullName>
    </submittedName>
</protein>
<proteinExistence type="predicted"/>
<organism evidence="1 2">
    <name type="scientific">Acorus calamus</name>
    <name type="common">Sweet flag</name>
    <dbReference type="NCBI Taxonomy" id="4465"/>
    <lineage>
        <taxon>Eukaryota</taxon>
        <taxon>Viridiplantae</taxon>
        <taxon>Streptophyta</taxon>
        <taxon>Embryophyta</taxon>
        <taxon>Tracheophyta</taxon>
        <taxon>Spermatophyta</taxon>
        <taxon>Magnoliopsida</taxon>
        <taxon>Liliopsida</taxon>
        <taxon>Acoraceae</taxon>
        <taxon>Acorus</taxon>
    </lineage>
</organism>
<accession>A0AAV9EJ58</accession>
<reference evidence="1" key="2">
    <citation type="submission" date="2023-06" db="EMBL/GenBank/DDBJ databases">
        <authorList>
            <person name="Ma L."/>
            <person name="Liu K.-W."/>
            <person name="Li Z."/>
            <person name="Hsiao Y.-Y."/>
            <person name="Qi Y."/>
            <person name="Fu T."/>
            <person name="Tang G."/>
            <person name="Zhang D."/>
            <person name="Sun W.-H."/>
            <person name="Liu D.-K."/>
            <person name="Li Y."/>
            <person name="Chen G.-Z."/>
            <person name="Liu X.-D."/>
            <person name="Liao X.-Y."/>
            <person name="Jiang Y.-T."/>
            <person name="Yu X."/>
            <person name="Hao Y."/>
            <person name="Huang J."/>
            <person name="Zhao X.-W."/>
            <person name="Ke S."/>
            <person name="Chen Y.-Y."/>
            <person name="Wu W.-L."/>
            <person name="Hsu J.-L."/>
            <person name="Lin Y.-F."/>
            <person name="Huang M.-D."/>
            <person name="Li C.-Y."/>
            <person name="Huang L."/>
            <person name="Wang Z.-W."/>
            <person name="Zhao X."/>
            <person name="Zhong W.-Y."/>
            <person name="Peng D.-H."/>
            <person name="Ahmad S."/>
            <person name="Lan S."/>
            <person name="Zhang J.-S."/>
            <person name="Tsai W.-C."/>
            <person name="Van De Peer Y."/>
            <person name="Liu Z.-J."/>
        </authorList>
    </citation>
    <scope>NUCLEOTIDE SEQUENCE</scope>
    <source>
        <strain evidence="1">CP</strain>
        <tissue evidence="1">Leaves</tissue>
    </source>
</reference>
<name>A0AAV9EJ58_ACOCL</name>
<dbReference type="AlphaFoldDB" id="A0AAV9EJ58"/>
<reference evidence="1" key="1">
    <citation type="journal article" date="2023" name="Nat. Commun.">
        <title>Diploid and tetraploid genomes of Acorus and the evolution of monocots.</title>
        <authorList>
            <person name="Ma L."/>
            <person name="Liu K.W."/>
            <person name="Li Z."/>
            <person name="Hsiao Y.Y."/>
            <person name="Qi Y."/>
            <person name="Fu T."/>
            <person name="Tang G.D."/>
            <person name="Zhang D."/>
            <person name="Sun W.H."/>
            <person name="Liu D.K."/>
            <person name="Li Y."/>
            <person name="Chen G.Z."/>
            <person name="Liu X.D."/>
            <person name="Liao X.Y."/>
            <person name="Jiang Y.T."/>
            <person name="Yu X."/>
            <person name="Hao Y."/>
            <person name="Huang J."/>
            <person name="Zhao X.W."/>
            <person name="Ke S."/>
            <person name="Chen Y.Y."/>
            <person name="Wu W.L."/>
            <person name="Hsu J.L."/>
            <person name="Lin Y.F."/>
            <person name="Huang M.D."/>
            <person name="Li C.Y."/>
            <person name="Huang L."/>
            <person name="Wang Z.W."/>
            <person name="Zhao X."/>
            <person name="Zhong W.Y."/>
            <person name="Peng D.H."/>
            <person name="Ahmad S."/>
            <person name="Lan S."/>
            <person name="Zhang J.S."/>
            <person name="Tsai W.C."/>
            <person name="Van de Peer Y."/>
            <person name="Liu Z.J."/>
        </authorList>
    </citation>
    <scope>NUCLEOTIDE SEQUENCE</scope>
    <source>
        <strain evidence="1">CP</strain>
    </source>
</reference>
<dbReference type="SUPFAM" id="SSF50249">
    <property type="entry name" value="Nucleic acid-binding proteins"/>
    <property type="match status" value="1"/>
</dbReference>
<evidence type="ECO:0000313" key="1">
    <source>
        <dbReference type="EMBL" id="KAK1313745.1"/>
    </source>
</evidence>
<dbReference type="EMBL" id="JAUJYO010000006">
    <property type="protein sequence ID" value="KAK1313745.1"/>
    <property type="molecule type" value="Genomic_DNA"/>
</dbReference>
<evidence type="ECO:0000313" key="2">
    <source>
        <dbReference type="Proteomes" id="UP001180020"/>
    </source>
</evidence>